<feature type="transmembrane region" description="Helical" evidence="7">
    <location>
        <begin position="208"/>
        <end position="232"/>
    </location>
</feature>
<keyword evidence="4 7" id="KW-0812">Transmembrane</keyword>
<keyword evidence="5 7" id="KW-1133">Transmembrane helix</keyword>
<evidence type="ECO:0000313" key="9">
    <source>
        <dbReference type="EMBL" id="GAA2050018.1"/>
    </source>
</evidence>
<reference evidence="10" key="1">
    <citation type="journal article" date="2019" name="Int. J. Syst. Evol. Microbiol.">
        <title>The Global Catalogue of Microorganisms (GCM) 10K type strain sequencing project: providing services to taxonomists for standard genome sequencing and annotation.</title>
        <authorList>
            <consortium name="The Broad Institute Genomics Platform"/>
            <consortium name="The Broad Institute Genome Sequencing Center for Infectious Disease"/>
            <person name="Wu L."/>
            <person name="Ma J."/>
        </authorList>
    </citation>
    <scope>NUCLEOTIDE SEQUENCE [LARGE SCALE GENOMIC DNA]</scope>
    <source>
        <strain evidence="10">JCM 16014</strain>
    </source>
</reference>
<evidence type="ECO:0000256" key="5">
    <source>
        <dbReference type="ARBA" id="ARBA00022989"/>
    </source>
</evidence>
<dbReference type="PANTHER" id="PTHR42718:SF46">
    <property type="entry name" value="BLR6921 PROTEIN"/>
    <property type="match status" value="1"/>
</dbReference>
<feature type="transmembrane region" description="Helical" evidence="7">
    <location>
        <begin position="278"/>
        <end position="301"/>
    </location>
</feature>
<dbReference type="PANTHER" id="PTHR42718">
    <property type="entry name" value="MAJOR FACILITATOR SUPERFAMILY MULTIDRUG TRANSPORTER MFSC"/>
    <property type="match status" value="1"/>
</dbReference>
<dbReference type="Gene3D" id="1.20.1720.10">
    <property type="entry name" value="Multidrug resistance protein D"/>
    <property type="match status" value="1"/>
</dbReference>
<proteinExistence type="predicted"/>
<comment type="subcellular location">
    <subcellularLocation>
        <location evidence="1">Cell membrane</location>
        <topology evidence="1">Multi-pass membrane protein</topology>
    </subcellularLocation>
</comment>
<accession>A0ABP5GMY9</accession>
<feature type="transmembrane region" description="Helical" evidence="7">
    <location>
        <begin position="21"/>
        <end position="45"/>
    </location>
</feature>
<feature type="transmembrane region" description="Helical" evidence="7">
    <location>
        <begin position="150"/>
        <end position="170"/>
    </location>
</feature>
<evidence type="ECO:0000256" key="3">
    <source>
        <dbReference type="ARBA" id="ARBA00022475"/>
    </source>
</evidence>
<evidence type="ECO:0000256" key="2">
    <source>
        <dbReference type="ARBA" id="ARBA00022448"/>
    </source>
</evidence>
<feature type="transmembrane region" description="Helical" evidence="7">
    <location>
        <begin position="57"/>
        <end position="76"/>
    </location>
</feature>
<dbReference type="Pfam" id="PF07690">
    <property type="entry name" value="MFS_1"/>
    <property type="match status" value="1"/>
</dbReference>
<keyword evidence="3" id="KW-1003">Cell membrane</keyword>
<feature type="transmembrane region" description="Helical" evidence="7">
    <location>
        <begin position="176"/>
        <end position="196"/>
    </location>
</feature>
<sequence>MTTYEKTDVSVRKADVSAKTAGLLLLSLAQFLIALDYSVIYVALPSIGSSLKLGPDTLQWVVSAYAVLFAGFLLVSGRAGDRFGARRILIAALVLFGLAATAGGVADSGALLLAARGAQGLGAALMQPAIIALINRTFEAGPERERALSVWGTIGASGLAAGALLGGVLTTASWRWTMLVNLPVALLCALAAPRLLPADGRRGDRRALSAVGAVLATAASLAVVSALTFAAVHGWGDGRTVGLAVGGVLLAVGFAWHERVSAAPLIDRALRSNAMLRLGAVSTALYMASVGAEFYVVTLILQNRYGYSPLRAGLGFLPLALCIVLGNILAGRFIAKVGSVRLLTVAFVLDAAGLVLLALSASGTGYATHMLPGVIVSGIGHGLTYTSMFVTGTGGLRDEDQGTAGAVLTTSQYMSAAASLAILVLVMGAPTAAGTYRDAFLTTAAFAAAGAVVAGAVTVLRGPRGAR</sequence>
<feature type="transmembrane region" description="Helical" evidence="7">
    <location>
        <begin position="118"/>
        <end position="138"/>
    </location>
</feature>
<evidence type="ECO:0000313" key="10">
    <source>
        <dbReference type="Proteomes" id="UP001500751"/>
    </source>
</evidence>
<dbReference type="PROSITE" id="PS50850">
    <property type="entry name" value="MFS"/>
    <property type="match status" value="1"/>
</dbReference>
<dbReference type="InterPro" id="IPR011701">
    <property type="entry name" value="MFS"/>
</dbReference>
<comment type="caution">
    <text evidence="9">The sequence shown here is derived from an EMBL/GenBank/DDBJ whole genome shotgun (WGS) entry which is preliminary data.</text>
</comment>
<feature type="domain" description="Major facilitator superfamily (MFS) profile" evidence="8">
    <location>
        <begin position="22"/>
        <end position="462"/>
    </location>
</feature>
<feature type="transmembrane region" description="Helical" evidence="7">
    <location>
        <begin position="88"/>
        <end position="106"/>
    </location>
</feature>
<feature type="transmembrane region" description="Helical" evidence="7">
    <location>
        <begin position="238"/>
        <end position="257"/>
    </location>
</feature>
<evidence type="ECO:0000256" key="6">
    <source>
        <dbReference type="ARBA" id="ARBA00023136"/>
    </source>
</evidence>
<protein>
    <submittedName>
        <fullName evidence="9">MFS transporter</fullName>
    </submittedName>
</protein>
<dbReference type="RefSeq" id="WP_344669541.1">
    <property type="nucleotide sequence ID" value="NZ_BAAAQN010000048.1"/>
</dbReference>
<evidence type="ECO:0000256" key="4">
    <source>
        <dbReference type="ARBA" id="ARBA00022692"/>
    </source>
</evidence>
<dbReference type="InterPro" id="IPR036259">
    <property type="entry name" value="MFS_trans_sf"/>
</dbReference>
<name>A0ABP5GMY9_9ACTN</name>
<feature type="transmembrane region" description="Helical" evidence="7">
    <location>
        <begin position="342"/>
        <end position="361"/>
    </location>
</feature>
<dbReference type="SUPFAM" id="SSF103473">
    <property type="entry name" value="MFS general substrate transporter"/>
    <property type="match status" value="1"/>
</dbReference>
<organism evidence="9 10">
    <name type="scientific">Catenulispora yoronensis</name>
    <dbReference type="NCBI Taxonomy" id="450799"/>
    <lineage>
        <taxon>Bacteria</taxon>
        <taxon>Bacillati</taxon>
        <taxon>Actinomycetota</taxon>
        <taxon>Actinomycetes</taxon>
        <taxon>Catenulisporales</taxon>
        <taxon>Catenulisporaceae</taxon>
        <taxon>Catenulispora</taxon>
    </lineage>
</organism>
<feature type="transmembrane region" description="Helical" evidence="7">
    <location>
        <begin position="373"/>
        <end position="392"/>
    </location>
</feature>
<evidence type="ECO:0000256" key="7">
    <source>
        <dbReference type="SAM" id="Phobius"/>
    </source>
</evidence>
<feature type="transmembrane region" description="Helical" evidence="7">
    <location>
        <begin position="413"/>
        <end position="433"/>
    </location>
</feature>
<evidence type="ECO:0000259" key="8">
    <source>
        <dbReference type="PROSITE" id="PS50850"/>
    </source>
</evidence>
<dbReference type="InterPro" id="IPR020846">
    <property type="entry name" value="MFS_dom"/>
</dbReference>
<evidence type="ECO:0000256" key="1">
    <source>
        <dbReference type="ARBA" id="ARBA00004651"/>
    </source>
</evidence>
<keyword evidence="6 7" id="KW-0472">Membrane</keyword>
<keyword evidence="2" id="KW-0813">Transport</keyword>
<dbReference type="EMBL" id="BAAAQN010000048">
    <property type="protein sequence ID" value="GAA2050018.1"/>
    <property type="molecule type" value="Genomic_DNA"/>
</dbReference>
<dbReference type="Gene3D" id="1.20.1250.20">
    <property type="entry name" value="MFS general substrate transporter like domains"/>
    <property type="match status" value="1"/>
</dbReference>
<keyword evidence="10" id="KW-1185">Reference proteome</keyword>
<gene>
    <name evidence="9" type="ORF">GCM10009839_65280</name>
</gene>
<dbReference type="Proteomes" id="UP001500751">
    <property type="component" value="Unassembled WGS sequence"/>
</dbReference>
<feature type="transmembrane region" description="Helical" evidence="7">
    <location>
        <begin position="313"/>
        <end position="335"/>
    </location>
</feature>
<dbReference type="CDD" id="cd17321">
    <property type="entry name" value="MFS_MMR_MDR_like"/>
    <property type="match status" value="1"/>
</dbReference>
<feature type="transmembrane region" description="Helical" evidence="7">
    <location>
        <begin position="439"/>
        <end position="460"/>
    </location>
</feature>